<name>A0ACC0DC87_9PEZI</name>
<gene>
    <name evidence="1" type="ORF">F4821DRAFT_256386</name>
</gene>
<reference evidence="1 2" key="1">
    <citation type="journal article" date="2022" name="New Phytol.">
        <title>Ecological generalism drives hyperdiversity of secondary metabolite gene clusters in xylarialean endophytes.</title>
        <authorList>
            <person name="Franco M.E.E."/>
            <person name="Wisecaver J.H."/>
            <person name="Arnold A.E."/>
            <person name="Ju Y.M."/>
            <person name="Slot J.C."/>
            <person name="Ahrendt S."/>
            <person name="Moore L.P."/>
            <person name="Eastman K.E."/>
            <person name="Scott K."/>
            <person name="Konkel Z."/>
            <person name="Mondo S.J."/>
            <person name="Kuo A."/>
            <person name="Hayes R.D."/>
            <person name="Haridas S."/>
            <person name="Andreopoulos B."/>
            <person name="Riley R."/>
            <person name="LaButti K."/>
            <person name="Pangilinan J."/>
            <person name="Lipzen A."/>
            <person name="Amirebrahimi M."/>
            <person name="Yan J."/>
            <person name="Adam C."/>
            <person name="Keymanesh K."/>
            <person name="Ng V."/>
            <person name="Louie K."/>
            <person name="Northen T."/>
            <person name="Drula E."/>
            <person name="Henrissat B."/>
            <person name="Hsieh H.M."/>
            <person name="Youens-Clark K."/>
            <person name="Lutzoni F."/>
            <person name="Miadlikowska J."/>
            <person name="Eastwood D.C."/>
            <person name="Hamelin R.C."/>
            <person name="Grigoriev I.V."/>
            <person name="U'Ren J.M."/>
        </authorList>
    </citation>
    <scope>NUCLEOTIDE SEQUENCE [LARGE SCALE GENOMIC DNA]</scope>
    <source>
        <strain evidence="1 2">ER1909</strain>
    </source>
</reference>
<comment type="caution">
    <text evidence="1">The sequence shown here is derived from an EMBL/GenBank/DDBJ whole genome shotgun (WGS) entry which is preliminary data.</text>
</comment>
<dbReference type="Proteomes" id="UP001497680">
    <property type="component" value="Unassembled WGS sequence"/>
</dbReference>
<keyword evidence="2" id="KW-1185">Reference proteome</keyword>
<dbReference type="EMBL" id="MU394292">
    <property type="protein sequence ID" value="KAI6090236.1"/>
    <property type="molecule type" value="Genomic_DNA"/>
</dbReference>
<organism evidence="1 2">
    <name type="scientific">Hypoxylon rubiginosum</name>
    <dbReference type="NCBI Taxonomy" id="110542"/>
    <lineage>
        <taxon>Eukaryota</taxon>
        <taxon>Fungi</taxon>
        <taxon>Dikarya</taxon>
        <taxon>Ascomycota</taxon>
        <taxon>Pezizomycotina</taxon>
        <taxon>Sordariomycetes</taxon>
        <taxon>Xylariomycetidae</taxon>
        <taxon>Xylariales</taxon>
        <taxon>Hypoxylaceae</taxon>
        <taxon>Hypoxylon</taxon>
    </lineage>
</organism>
<accession>A0ACC0DC87</accession>
<proteinExistence type="predicted"/>
<sequence>MADSSFMGLPLYAGGPDMTYTGVMPPRQSAQDYDEPSISDTHQTAPGPIPLICYACPNNSKFSDISHLLTHVSSKGHLARLYNLEIQSINDHRARDTVRRFRVWKDTYKIDHLVLQRMEARDERGIQTQSRSQTPASTVPPDRRGKQPRGGSQGGRGGGRRGRTNPSARGGRSRQAHEIKNESDDGDEVGNGHDASKNSWNGNSNPLMPTGGDMDASHQTDLEGYASEAGSSLVPTEGDNETGPGPSLKGMYFDGMGIFDAAPEEERRKRNQRKSIAAHHKLQINSELVTTDENVFDTNLTHQRTRDVYDEASDYESEDEEQAQEVTKKRKRRSQARPAPATRKSSRRPDTPSRDGTPTLRATRASVQPLGVVQGRTLSSGGRTTRSTVKRSPVQQLLHNHGFQEQAAMFQGDVDGQNDLGWTPPFQPHAPFMNQVPADTLQQVPTGSLQQVPAGTLQPSQHMQYYENSLHFQPAQSPESESVQSLGSSQTHESVQSVQPYNFYQPEHSLQAFPSFPLPPSDPNNLFLQPNYNLSAGNIPANATAQILPAILPDAGDRSKSTSLTNELTYQGMGLTSRDRLPGLAALRPGNPNISLASSSLGFKRDPAPAQFSGKENGGLTLKPTVASSNPYLQSTDSIQGENYNPLFVESQARDALGYRTYPSSTAGFQPINGRGTGEFDSLQMPSHHEGQAELWEIPDEREQQASSHHNASYHSTQANDEGFSF</sequence>
<evidence type="ECO:0000313" key="2">
    <source>
        <dbReference type="Proteomes" id="UP001497680"/>
    </source>
</evidence>
<evidence type="ECO:0000313" key="1">
    <source>
        <dbReference type="EMBL" id="KAI6090236.1"/>
    </source>
</evidence>
<protein>
    <submittedName>
        <fullName evidence="1">Uncharacterized protein</fullName>
    </submittedName>
</protein>